<accession>A0AAV6HZV1</accession>
<comment type="caution">
    <text evidence="1">The sequence shown here is derived from an EMBL/GenBank/DDBJ whole genome shotgun (WGS) entry which is preliminary data.</text>
</comment>
<dbReference type="Proteomes" id="UP000823749">
    <property type="component" value="Chromosome 12"/>
</dbReference>
<evidence type="ECO:0000313" key="1">
    <source>
        <dbReference type="EMBL" id="KAG5520858.1"/>
    </source>
</evidence>
<dbReference type="AlphaFoldDB" id="A0AAV6HZV1"/>
<dbReference type="EMBL" id="JACTNZ010000012">
    <property type="protein sequence ID" value="KAG5520858.1"/>
    <property type="molecule type" value="Genomic_DNA"/>
</dbReference>
<evidence type="ECO:0000313" key="2">
    <source>
        <dbReference type="Proteomes" id="UP000823749"/>
    </source>
</evidence>
<keyword evidence="2" id="KW-1185">Reference proteome</keyword>
<proteinExistence type="predicted"/>
<protein>
    <submittedName>
        <fullName evidence="1">Uncharacterized protein</fullName>
    </submittedName>
</protein>
<reference evidence="1" key="1">
    <citation type="submission" date="2020-08" db="EMBL/GenBank/DDBJ databases">
        <title>Plant Genome Project.</title>
        <authorList>
            <person name="Zhang R.-G."/>
        </authorList>
    </citation>
    <scope>NUCLEOTIDE SEQUENCE</scope>
    <source>
        <strain evidence="1">WSP0</strain>
        <tissue evidence="1">Leaf</tissue>
    </source>
</reference>
<sequence length="562" mass="63379">MEREEDALLNALKEMVAKGEKIENSLTSGYLRECYLSTVALPGTAIRATSQISLKLKGKILIATVEPHKIDKWVQLEVQGLIYDVHIREESSCLTPDDLVNLSLARSKEFDSKVMIQENGFAGSEEEDGADVEGFGATLTNGKRVVGERLQKSASVLAVLQRKEEAHAGVGGPMQENAEKQLMFDKEGDKVLAEDFEPIDSFVADSGGQSDSEANELGSHLGLHVSASGGKGQGVELEAISVFKSEQGSGGLLRRRKSLFEATSSAKERKDASQISKPDKFFEFYADIPEEKEVKYAAHKLYGYVSTWWERLQSNRLRQYKQPIRTWPRMRRLISDRFLQSNRGQELYQEYRRKLKSKQMFRDNFDVQYSHVTADTNYSRNMPMSLTQLSFGSQKKNQVPSSSSQSFHNYYDGYEVAEEEGDRVEFSDKDEVGDEEEIGSAEDCLSVPTVEQQFDLDSGATNEVIVREDENISISYQVQELKGEESHELVHIISQHVNTISNIELCEPHGVSSESVTYENTIFGLTLVALLILKTLSYQTNPRTSFDAYYRLKEIVRESRLR</sequence>
<name>A0AAV6HZV1_9ERIC</name>
<gene>
    <name evidence="1" type="ORF">RHGRI_033433</name>
</gene>
<organism evidence="1 2">
    <name type="scientific">Rhododendron griersonianum</name>
    <dbReference type="NCBI Taxonomy" id="479676"/>
    <lineage>
        <taxon>Eukaryota</taxon>
        <taxon>Viridiplantae</taxon>
        <taxon>Streptophyta</taxon>
        <taxon>Embryophyta</taxon>
        <taxon>Tracheophyta</taxon>
        <taxon>Spermatophyta</taxon>
        <taxon>Magnoliopsida</taxon>
        <taxon>eudicotyledons</taxon>
        <taxon>Gunneridae</taxon>
        <taxon>Pentapetalae</taxon>
        <taxon>asterids</taxon>
        <taxon>Ericales</taxon>
        <taxon>Ericaceae</taxon>
        <taxon>Ericoideae</taxon>
        <taxon>Rhodoreae</taxon>
        <taxon>Rhododendron</taxon>
    </lineage>
</organism>